<feature type="compositionally biased region" description="Basic and acidic residues" evidence="6">
    <location>
        <begin position="1"/>
        <end position="10"/>
    </location>
</feature>
<keyword evidence="3" id="KW-0067">ATP-binding</keyword>
<evidence type="ECO:0000256" key="4">
    <source>
        <dbReference type="ARBA" id="ARBA00041448"/>
    </source>
</evidence>
<dbReference type="GO" id="GO:0000226">
    <property type="term" value="P:microtubule cytoskeleton organization"/>
    <property type="evidence" value="ECO:0007669"/>
    <property type="project" value="TreeGrafter"/>
</dbReference>
<dbReference type="OrthoDB" id="202825at2759"/>
<keyword evidence="2" id="KW-0547">Nucleotide-binding</keyword>
<evidence type="ECO:0000313" key="7">
    <source>
        <dbReference type="EMBL" id="KAG2486498.1"/>
    </source>
</evidence>
<keyword evidence="1" id="KW-0436">Ligase</keyword>
<gene>
    <name evidence="7" type="ORF">HYH03_014800</name>
</gene>
<dbReference type="InterPro" id="IPR004344">
    <property type="entry name" value="TTL/TTLL_fam"/>
</dbReference>
<evidence type="ECO:0000256" key="6">
    <source>
        <dbReference type="SAM" id="MobiDB-lite"/>
    </source>
</evidence>
<dbReference type="EMBL" id="JAEHOE010000111">
    <property type="protein sequence ID" value="KAG2486498.1"/>
    <property type="molecule type" value="Genomic_DNA"/>
</dbReference>
<dbReference type="PROSITE" id="PS51221">
    <property type="entry name" value="TTL"/>
    <property type="match status" value="1"/>
</dbReference>
<dbReference type="GO" id="GO:0070740">
    <property type="term" value="F:tubulin-glutamic acid ligase activity"/>
    <property type="evidence" value="ECO:0007669"/>
    <property type="project" value="TreeGrafter"/>
</dbReference>
<feature type="compositionally biased region" description="Low complexity" evidence="6">
    <location>
        <begin position="199"/>
        <end position="223"/>
    </location>
</feature>
<comment type="caution">
    <text evidence="7">The sequence shown here is derived from an EMBL/GenBank/DDBJ whole genome shotgun (WGS) entry which is preliminary data.</text>
</comment>
<accession>A0A835XLY2</accession>
<feature type="region of interest" description="Disordered" evidence="6">
    <location>
        <begin position="591"/>
        <end position="663"/>
    </location>
</feature>
<sequence>MPGKRQKLEDASNAGQPGPGSSHVQSAVGGPLPGERDARAEASTSQPAGAPAVKGTFRFWHEERRFKGPGEKCIVQRAMFESGGVRTGGYPKSAPIPGPLGWQRPTDWDFLWAPARLALKAIPHLKPGQLVSACPGLMAITKKRRLPATLKDSLGEVLAWDIVPHSFSLPEDLSQLAAHVAATTGSAVPAPSPAPPADAEPGPSGSASGDAGAGPGSEAAAAGGSDGGAQPGSGSGQGGPGQELWILKTAQHLGKGLKLVPLEAAAVEAARPRRRASQKPYVLAQRYVDRPLLLQGRKFGLRVWVAVTGFNPLRAYLHTNGLVLFSTHGYDSASWRTEAGDVALGHITNYAQNMGGTVWSLTQLEEHMGSEAYGRMWRAVQRNSALTIAACLKHIKSDHDTLRVPSGMTCEVVGLDFLVDEDLHPWLLEVNGTPSLQVEHEDPAVEGLIHEQKYSMVKDLMSLLGLRERFKPRYAALRAAAKAKSQAVAAAAVAAAATNGGGGSAALAAAMAGAAAAAKPSTAAITKRLREQMLPATDQGVFAKVAEELRNRGGFEPLMPLMPLEPQPGLTVPWDARDHELRRLMREHGSALTGGEGASSSGGEGGAVAGADGDGEGEGALPEEPAGTRRRGAKAGAAARRAQEEDGEASDDGDSSASDEDED</sequence>
<name>A0A835XLY2_9CHLO</name>
<feature type="region of interest" description="Disordered" evidence="6">
    <location>
        <begin position="184"/>
        <end position="242"/>
    </location>
</feature>
<dbReference type="PANTHER" id="PTHR12241:SF145">
    <property type="entry name" value="TUBULIN POLYGLUTAMYLASE TTLL5"/>
    <property type="match status" value="1"/>
</dbReference>
<dbReference type="SUPFAM" id="SSF56059">
    <property type="entry name" value="Glutathione synthetase ATP-binding domain-like"/>
    <property type="match status" value="1"/>
</dbReference>
<evidence type="ECO:0000256" key="5">
    <source>
        <dbReference type="ARBA" id="ARBA00049274"/>
    </source>
</evidence>
<dbReference type="GO" id="GO:0036064">
    <property type="term" value="C:ciliary basal body"/>
    <property type="evidence" value="ECO:0007669"/>
    <property type="project" value="TreeGrafter"/>
</dbReference>
<keyword evidence="8" id="KW-1185">Reference proteome</keyword>
<proteinExistence type="predicted"/>
<reference evidence="7" key="1">
    <citation type="journal article" date="2020" name="bioRxiv">
        <title>Comparative genomics of Chlamydomonas.</title>
        <authorList>
            <person name="Craig R.J."/>
            <person name="Hasan A.R."/>
            <person name="Ness R.W."/>
            <person name="Keightley P.D."/>
        </authorList>
    </citation>
    <scope>NUCLEOTIDE SEQUENCE</scope>
    <source>
        <strain evidence="7">CCAP 11/70</strain>
    </source>
</reference>
<comment type="catalytic activity">
    <reaction evidence="5">
        <text>L-glutamyl-[protein] + L-glutamate + ATP = gamma-L-glutamyl-L-glutamyl-[protein] + ADP + phosphate + H(+)</text>
        <dbReference type="Rhea" id="RHEA:60144"/>
        <dbReference type="Rhea" id="RHEA-COMP:10208"/>
        <dbReference type="Rhea" id="RHEA-COMP:15517"/>
        <dbReference type="ChEBI" id="CHEBI:15378"/>
        <dbReference type="ChEBI" id="CHEBI:29973"/>
        <dbReference type="ChEBI" id="CHEBI:29985"/>
        <dbReference type="ChEBI" id="CHEBI:30616"/>
        <dbReference type="ChEBI" id="CHEBI:43474"/>
        <dbReference type="ChEBI" id="CHEBI:143622"/>
        <dbReference type="ChEBI" id="CHEBI:456216"/>
    </reaction>
    <physiologicalReaction direction="left-to-right" evidence="5">
        <dbReference type="Rhea" id="RHEA:60145"/>
    </physiologicalReaction>
</comment>
<dbReference type="AlphaFoldDB" id="A0A835XLY2"/>
<dbReference type="GO" id="GO:0015631">
    <property type="term" value="F:tubulin binding"/>
    <property type="evidence" value="ECO:0007669"/>
    <property type="project" value="TreeGrafter"/>
</dbReference>
<dbReference type="Proteomes" id="UP000612055">
    <property type="component" value="Unassembled WGS sequence"/>
</dbReference>
<evidence type="ECO:0000256" key="1">
    <source>
        <dbReference type="ARBA" id="ARBA00022598"/>
    </source>
</evidence>
<feature type="compositionally biased region" description="Acidic residues" evidence="6">
    <location>
        <begin position="645"/>
        <end position="663"/>
    </location>
</feature>
<dbReference type="PANTHER" id="PTHR12241">
    <property type="entry name" value="TUBULIN POLYGLUTAMYLASE"/>
    <property type="match status" value="1"/>
</dbReference>
<dbReference type="GO" id="GO:0005524">
    <property type="term" value="F:ATP binding"/>
    <property type="evidence" value="ECO:0007669"/>
    <property type="project" value="UniProtKB-KW"/>
</dbReference>
<dbReference type="Gene3D" id="3.30.470.20">
    <property type="entry name" value="ATP-grasp fold, B domain"/>
    <property type="match status" value="1"/>
</dbReference>
<feature type="compositionally biased region" description="Gly residues" evidence="6">
    <location>
        <begin position="224"/>
        <end position="241"/>
    </location>
</feature>
<dbReference type="Pfam" id="PF03133">
    <property type="entry name" value="TTL"/>
    <property type="match status" value="1"/>
</dbReference>
<feature type="region of interest" description="Disordered" evidence="6">
    <location>
        <begin position="1"/>
        <end position="54"/>
    </location>
</feature>
<evidence type="ECO:0000313" key="8">
    <source>
        <dbReference type="Proteomes" id="UP000612055"/>
    </source>
</evidence>
<organism evidence="7 8">
    <name type="scientific">Edaphochlamys debaryana</name>
    <dbReference type="NCBI Taxonomy" id="47281"/>
    <lineage>
        <taxon>Eukaryota</taxon>
        <taxon>Viridiplantae</taxon>
        <taxon>Chlorophyta</taxon>
        <taxon>core chlorophytes</taxon>
        <taxon>Chlorophyceae</taxon>
        <taxon>CS clade</taxon>
        <taxon>Chlamydomonadales</taxon>
        <taxon>Chlamydomonadales incertae sedis</taxon>
        <taxon>Edaphochlamys</taxon>
    </lineage>
</organism>
<evidence type="ECO:0000256" key="2">
    <source>
        <dbReference type="ARBA" id="ARBA00022741"/>
    </source>
</evidence>
<protein>
    <recommendedName>
        <fullName evidence="4">Tubulin--tyrosine ligase-like protein 5</fullName>
    </recommendedName>
</protein>
<evidence type="ECO:0000256" key="3">
    <source>
        <dbReference type="ARBA" id="ARBA00022840"/>
    </source>
</evidence>
<feature type="compositionally biased region" description="Gly residues" evidence="6">
    <location>
        <begin position="592"/>
        <end position="608"/>
    </location>
</feature>